<dbReference type="Pfam" id="PF13657">
    <property type="entry name" value="Couple_hipA"/>
    <property type="match status" value="1"/>
</dbReference>
<dbReference type="InterPro" id="IPR017508">
    <property type="entry name" value="HipA_N1"/>
</dbReference>
<dbReference type="Proteomes" id="UP000290174">
    <property type="component" value="Unassembled WGS sequence"/>
</dbReference>
<evidence type="ECO:0000313" key="2">
    <source>
        <dbReference type="EMBL" id="RXG83543.1"/>
    </source>
</evidence>
<sequence length="148" mass="17001">MGYFTCARSDWKAARHQIGIPARDHWNPHPPLAAKKHTGARVANYLWNLLPDNDQTLQKWGTYLRRVAEQRVRSLSKVGEDCAGAIQIVTDEWMVRQRGFVRGVQWTTRRRSRTASSACARRWDGAIDPHHFRQAIRFALLPQGQQSG</sequence>
<reference evidence="2 3" key="1">
    <citation type="submission" date="2018-11" db="EMBL/GenBank/DDBJ databases">
        <title>Bradyrhizobium sp. nov., isolated from effective nodules of peanut in China.</title>
        <authorList>
            <person name="Li Y."/>
        </authorList>
    </citation>
    <scope>NUCLEOTIDE SEQUENCE [LARGE SCALE GENOMIC DNA]</scope>
    <source>
        <strain evidence="2 3">CCBAU 51770</strain>
    </source>
</reference>
<dbReference type="AlphaFoldDB" id="A0A4Q0Q4R3"/>
<name>A0A4Q0Q4R3_9BRAD</name>
<dbReference type="NCBIfam" id="TIGR03071">
    <property type="entry name" value="couple_hipA"/>
    <property type="match status" value="1"/>
</dbReference>
<feature type="domain" description="HipA N-terminal subdomain 1" evidence="1">
    <location>
        <begin position="29"/>
        <end position="88"/>
    </location>
</feature>
<organism evidence="2 3">
    <name type="scientific">Bradyrhizobium zhanjiangense</name>
    <dbReference type="NCBI Taxonomy" id="1325107"/>
    <lineage>
        <taxon>Bacteria</taxon>
        <taxon>Pseudomonadati</taxon>
        <taxon>Pseudomonadota</taxon>
        <taxon>Alphaproteobacteria</taxon>
        <taxon>Hyphomicrobiales</taxon>
        <taxon>Nitrobacteraceae</taxon>
        <taxon>Bradyrhizobium</taxon>
    </lineage>
</organism>
<accession>A0A4Q0Q4R3</accession>
<comment type="caution">
    <text evidence="2">The sequence shown here is derived from an EMBL/GenBank/DDBJ whole genome shotgun (WGS) entry which is preliminary data.</text>
</comment>
<evidence type="ECO:0000313" key="3">
    <source>
        <dbReference type="Proteomes" id="UP000290174"/>
    </source>
</evidence>
<protein>
    <recommendedName>
        <fullName evidence="1">HipA N-terminal subdomain 1 domain-containing protein</fullName>
    </recommendedName>
</protein>
<proteinExistence type="predicted"/>
<dbReference type="EMBL" id="RKMK01000119">
    <property type="protein sequence ID" value="RXG83543.1"/>
    <property type="molecule type" value="Genomic_DNA"/>
</dbReference>
<evidence type="ECO:0000259" key="1">
    <source>
        <dbReference type="Pfam" id="PF13657"/>
    </source>
</evidence>
<dbReference type="RefSeq" id="WP_128957399.1">
    <property type="nucleotide sequence ID" value="NZ_RKMK01000119.1"/>
</dbReference>
<gene>
    <name evidence="2" type="ORF">EAS61_41955</name>
</gene>